<dbReference type="Proteomes" id="UP000677803">
    <property type="component" value="Unassembled WGS sequence"/>
</dbReference>
<comment type="caution">
    <text evidence="1">The sequence shown here is derived from an EMBL/GenBank/DDBJ whole genome shotgun (WGS) entry which is preliminary data.</text>
</comment>
<evidence type="ECO:0000313" key="1">
    <source>
        <dbReference type="EMBL" id="CAG5924890.1"/>
    </source>
</evidence>
<protein>
    <submittedName>
        <fullName evidence="1">(Atlantic silverside) hypothetical protein</fullName>
    </submittedName>
</protein>
<evidence type="ECO:0000313" key="2">
    <source>
        <dbReference type="Proteomes" id="UP000677803"/>
    </source>
</evidence>
<proteinExistence type="predicted"/>
<gene>
    <name evidence="1" type="ORF">MMEN_LOCUS10879</name>
</gene>
<keyword evidence="2" id="KW-1185">Reference proteome</keyword>
<sequence length="131" mass="15353">MAEQRPVLPAPLCALQDYLGDRRMSRRSRHQLNRSLTDGNREDARKFYRKEETTLRKAHTALLPERSQRDGVIPTEQGFFRYVWQLCPDLFVRRQKSSCRQVPAHLLLPSHYPLNQQLQETSATATYLCLL</sequence>
<accession>A0A8S4B789</accession>
<reference evidence="1" key="1">
    <citation type="submission" date="2021-05" db="EMBL/GenBank/DDBJ databases">
        <authorList>
            <person name="Tigano A."/>
        </authorList>
    </citation>
    <scope>NUCLEOTIDE SEQUENCE</scope>
</reference>
<dbReference type="AlphaFoldDB" id="A0A8S4B789"/>
<organism evidence="1 2">
    <name type="scientific">Menidia menidia</name>
    <name type="common">Atlantic silverside</name>
    <dbReference type="NCBI Taxonomy" id="238744"/>
    <lineage>
        <taxon>Eukaryota</taxon>
        <taxon>Metazoa</taxon>
        <taxon>Chordata</taxon>
        <taxon>Craniata</taxon>
        <taxon>Vertebrata</taxon>
        <taxon>Euteleostomi</taxon>
        <taxon>Actinopterygii</taxon>
        <taxon>Neopterygii</taxon>
        <taxon>Teleostei</taxon>
        <taxon>Neoteleostei</taxon>
        <taxon>Acanthomorphata</taxon>
        <taxon>Ovalentaria</taxon>
        <taxon>Atherinomorphae</taxon>
        <taxon>Atheriniformes</taxon>
        <taxon>Atherinopsidae</taxon>
        <taxon>Menidiinae</taxon>
        <taxon>Menidia</taxon>
    </lineage>
</organism>
<dbReference type="EMBL" id="CAJRST010011112">
    <property type="protein sequence ID" value="CAG5924890.1"/>
    <property type="molecule type" value="Genomic_DNA"/>
</dbReference>
<name>A0A8S4B789_9TELE</name>